<dbReference type="Proteomes" id="UP001209076">
    <property type="component" value="Unassembled WGS sequence"/>
</dbReference>
<keyword evidence="6 10" id="KW-0808">Transferase</keyword>
<evidence type="ECO:0000256" key="4">
    <source>
        <dbReference type="ARBA" id="ARBA00008706"/>
    </source>
</evidence>
<keyword evidence="5 10" id="KW-0963">Cytoplasm</keyword>
<comment type="similarity">
    <text evidence="4 10">Belongs to the galactose-1-phosphate uridylyltransferase type 2 family.</text>
</comment>
<evidence type="ECO:0000256" key="3">
    <source>
        <dbReference type="ARBA" id="ARBA00004947"/>
    </source>
</evidence>
<dbReference type="PANTHER" id="PTHR39191">
    <property type="entry name" value="GALACTOSE-1-PHOSPHATE URIDYLYLTRANSFERASE"/>
    <property type="match status" value="1"/>
</dbReference>
<proteinExistence type="inferred from homology"/>
<feature type="domain" description="Galactose-1-phosphate uridyl transferase C-terminal" evidence="12">
    <location>
        <begin position="238"/>
        <end position="424"/>
    </location>
</feature>
<keyword evidence="8 10" id="KW-0299">Galactose metabolism</keyword>
<dbReference type="Pfam" id="PF01087">
    <property type="entry name" value="GalP_UDP_transf"/>
    <property type="match status" value="1"/>
</dbReference>
<evidence type="ECO:0000313" key="14">
    <source>
        <dbReference type="Proteomes" id="UP001209076"/>
    </source>
</evidence>
<feature type="domain" description="Galactose-1-phosphate uridyl transferase N-terminal" evidence="11">
    <location>
        <begin position="62"/>
        <end position="221"/>
    </location>
</feature>
<evidence type="ECO:0000256" key="10">
    <source>
        <dbReference type="HAMAP-Rule" id="MF_00571"/>
    </source>
</evidence>
<accession>A0ABT2PVA4</accession>
<dbReference type="PANTHER" id="PTHR39191:SF1">
    <property type="entry name" value="DUF4922 DOMAIN-CONTAINING PROTEIN"/>
    <property type="match status" value="1"/>
</dbReference>
<comment type="catalytic activity">
    <reaction evidence="1 10">
        <text>alpha-D-galactose 1-phosphate + UDP-alpha-D-glucose = alpha-D-glucose 1-phosphate + UDP-alpha-D-galactose</text>
        <dbReference type="Rhea" id="RHEA:13989"/>
        <dbReference type="ChEBI" id="CHEBI:58336"/>
        <dbReference type="ChEBI" id="CHEBI:58601"/>
        <dbReference type="ChEBI" id="CHEBI:58885"/>
        <dbReference type="ChEBI" id="CHEBI:66914"/>
        <dbReference type="EC" id="2.7.7.12"/>
    </reaction>
</comment>
<keyword evidence="9 10" id="KW-0119">Carbohydrate metabolism</keyword>
<evidence type="ECO:0000256" key="5">
    <source>
        <dbReference type="ARBA" id="ARBA00022490"/>
    </source>
</evidence>
<keyword evidence="14" id="KW-1185">Reference proteome</keyword>
<evidence type="ECO:0000256" key="6">
    <source>
        <dbReference type="ARBA" id="ARBA00022679"/>
    </source>
</evidence>
<evidence type="ECO:0000256" key="7">
    <source>
        <dbReference type="ARBA" id="ARBA00022695"/>
    </source>
</evidence>
<dbReference type="InterPro" id="IPR000766">
    <property type="entry name" value="GalP_uridyl_Trfase_II"/>
</dbReference>
<dbReference type="EMBL" id="JAOEGN010000006">
    <property type="protein sequence ID" value="MCU0104871.1"/>
    <property type="molecule type" value="Genomic_DNA"/>
</dbReference>
<comment type="pathway">
    <text evidence="3 10">Carbohydrate metabolism; galactose metabolism.</text>
</comment>
<keyword evidence="7 10" id="KW-0548">Nucleotidyltransferase</keyword>
<dbReference type="HAMAP" id="MF_00571">
    <property type="entry name" value="GalP_UDP_trans"/>
    <property type="match status" value="1"/>
</dbReference>
<dbReference type="RefSeq" id="WP_262096126.1">
    <property type="nucleotide sequence ID" value="NZ_JAOEGN010000006.1"/>
</dbReference>
<evidence type="ECO:0000313" key="13">
    <source>
        <dbReference type="EMBL" id="MCU0104871.1"/>
    </source>
</evidence>
<evidence type="ECO:0000256" key="9">
    <source>
        <dbReference type="ARBA" id="ARBA00023277"/>
    </source>
</evidence>
<gene>
    <name evidence="10" type="primary">galT</name>
    <name evidence="13" type="ORF">N7603_04295</name>
</gene>
<dbReference type="GO" id="GO:0016779">
    <property type="term" value="F:nucleotidyltransferase activity"/>
    <property type="evidence" value="ECO:0007669"/>
    <property type="project" value="UniProtKB-KW"/>
</dbReference>
<evidence type="ECO:0000259" key="12">
    <source>
        <dbReference type="Pfam" id="PF02744"/>
    </source>
</evidence>
<evidence type="ECO:0000256" key="8">
    <source>
        <dbReference type="ARBA" id="ARBA00023144"/>
    </source>
</evidence>
<sequence>MDALLALVTYGLNHQWISDPKPSLEILFKLYKQPLVAFHTVNSPIDEVIENLLDLGFDLGLFEPNTLTERDAFEALLYDTVMPSPKETKKTFLSLYQNNRQDAFRYLYQMSIDVNYIKTKRIAQNVSFSYPSKYGPLDLTINLSKPEKDPKDIAKALEQKDLPKSGPKCVLCKENEQNYANARMNLRIVPVTLHNRLWHFQYSPYAYYQEHCIVLSDTHTPMKMGPETFEYLLDFVDYMPDYFIGSNADIPIVGGSILDHDHFQGGKHKFPIEQAKSLFTIQSGTVFISHLYWPLSTIRLKGDNRKDLVILTNRILSAWLDYENPELSILKRTNGLHNTITPIVRKVQNTYTIDIILRNNRTSVEHPEGIFHPHRDVQHIKKENIGLIEAMGLAILPGRLKQELKDGLNYVLTGNWHESLTIHKVWLDTLKKEQTVHTLEDLYQAVGLKFQTVLEHAGVFKLNSTGIEAMKAFILSIK</sequence>
<evidence type="ECO:0000259" key="11">
    <source>
        <dbReference type="Pfam" id="PF01087"/>
    </source>
</evidence>
<dbReference type="InterPro" id="IPR005849">
    <property type="entry name" value="GalP_Utransf_N"/>
</dbReference>
<dbReference type="Pfam" id="PF02744">
    <property type="entry name" value="GalP_UDP_tr_C"/>
    <property type="match status" value="1"/>
</dbReference>
<comment type="caution">
    <text evidence="13">The sequence shown here is derived from an EMBL/GenBank/DDBJ whole genome shotgun (WGS) entry which is preliminary data.</text>
</comment>
<dbReference type="InterPro" id="IPR005850">
    <property type="entry name" value="GalP_Utransf_C"/>
</dbReference>
<evidence type="ECO:0000256" key="2">
    <source>
        <dbReference type="ARBA" id="ARBA00004496"/>
    </source>
</evidence>
<dbReference type="EC" id="2.7.7.12" evidence="10"/>
<organism evidence="13 14">
    <name type="scientific">Paracholeplasma vituli</name>
    <dbReference type="NCBI Taxonomy" id="69473"/>
    <lineage>
        <taxon>Bacteria</taxon>
        <taxon>Bacillati</taxon>
        <taxon>Mycoplasmatota</taxon>
        <taxon>Mollicutes</taxon>
        <taxon>Acholeplasmatales</taxon>
        <taxon>Acholeplasmataceae</taxon>
        <taxon>Paracholeplasma</taxon>
    </lineage>
</organism>
<evidence type="ECO:0000256" key="1">
    <source>
        <dbReference type="ARBA" id="ARBA00001107"/>
    </source>
</evidence>
<comment type="subcellular location">
    <subcellularLocation>
        <location evidence="2 10">Cytoplasm</location>
    </subcellularLocation>
</comment>
<protein>
    <recommendedName>
        <fullName evidence="10">Galactose-1-phosphate uridylyltransferase</fullName>
        <shortName evidence="10">Gal-1-P uridylyltransferase</shortName>
        <ecNumber evidence="10">2.7.7.12</ecNumber>
    </recommendedName>
    <alternativeName>
        <fullName evidence="10">UDP-glucose--hexose-1-phosphate uridylyltransferase</fullName>
    </alternativeName>
</protein>
<name>A0ABT2PVA4_9MOLU</name>
<reference evidence="14" key="1">
    <citation type="submission" date="2023-07" db="EMBL/GenBank/DDBJ databases">
        <title>Novel Mycoplasma species identified in domestic and wild animals.</title>
        <authorList>
            <person name="Volokhov D.V."/>
            <person name="Furtak V.A."/>
            <person name="Zagorodnyaya T.A."/>
        </authorList>
    </citation>
    <scope>NUCLEOTIDE SEQUENCE [LARGE SCALE GENOMIC DNA]</scope>
    <source>
        <strain evidence="14">92-19</strain>
    </source>
</reference>